<organism evidence="3 4">
    <name type="scientific">Panicum virgatum</name>
    <name type="common">Blackwell switchgrass</name>
    <dbReference type="NCBI Taxonomy" id="38727"/>
    <lineage>
        <taxon>Eukaryota</taxon>
        <taxon>Viridiplantae</taxon>
        <taxon>Streptophyta</taxon>
        <taxon>Embryophyta</taxon>
        <taxon>Tracheophyta</taxon>
        <taxon>Spermatophyta</taxon>
        <taxon>Magnoliopsida</taxon>
        <taxon>Liliopsida</taxon>
        <taxon>Poales</taxon>
        <taxon>Poaceae</taxon>
        <taxon>PACMAD clade</taxon>
        <taxon>Panicoideae</taxon>
        <taxon>Panicodae</taxon>
        <taxon>Paniceae</taxon>
        <taxon>Panicinae</taxon>
        <taxon>Panicum</taxon>
        <taxon>Panicum sect. Hiantes</taxon>
    </lineage>
</organism>
<keyword evidence="2" id="KW-0472">Membrane</keyword>
<dbReference type="PANTHER" id="PTHR33115:SF25">
    <property type="entry name" value="CONDENSIN COMPLEX SUBUNIT 1 C-TERMINAL DOMAIN-CONTAINING PROTEIN"/>
    <property type="match status" value="1"/>
</dbReference>
<proteinExistence type="predicted"/>
<feature type="transmembrane region" description="Helical" evidence="2">
    <location>
        <begin position="51"/>
        <end position="68"/>
    </location>
</feature>
<dbReference type="Proteomes" id="UP000823388">
    <property type="component" value="Chromosome 7K"/>
</dbReference>
<dbReference type="PANTHER" id="PTHR33115">
    <property type="entry name" value="ARM REPEAT SUPERFAMILY PROTEIN"/>
    <property type="match status" value="1"/>
</dbReference>
<dbReference type="AlphaFoldDB" id="A0A8T0QA79"/>
<evidence type="ECO:0000256" key="2">
    <source>
        <dbReference type="SAM" id="Phobius"/>
    </source>
</evidence>
<name>A0A8T0QA79_PANVG</name>
<sequence>MIELREIEESPWRSRQRIFQEWETNAQYMLDFAETVNVLTEALDSRFSGDLLNISFSGAVIIILYGVLTYPFIVLVICVELFYLVGPLACAAISSWRIAKLNHGTINRDGTDSIAEMIETLNIFYSLVIFQGTMFLKCRKDPPSIKGIDLIKYAAELLDSESQEAYLYGARLLSAFVNKGKDVSWVLLPTRHRIQRLIDSLVISSSSMIGSLEDKKEIRDLAATLVAHAATHIDDLSNYPGAMWCISSLLQDQEEETTQTHRNRNSKPVPYPPLHQQPTGLSTKSENDIEEFKQRLIRNEQGRQIKLMRDQKRMVRREHRYHRNKREGGTSNGLVQQGLTILERLASNSNVNHRIICGTTGLLPKITAPVCSGTLLEDVKTKAWADIVTRCLKMSKALSNLKSILLEVGNNEADHQELQLVAMKILTELVLDWSINLTEETKKMLVTKQLQLFLFANGDDEEESAAIAGRAMVSLSTNSENDIIVRLTGIVDDVLITRRTLAAEIMANLCAHCQYNSALGDEENQGNPVSTTNEKRHNISTRCNHTETEEVSDQEREEQEAFLSLAQVICDKLDSEDLDGAIQEAVDQNSAGSEEQRREAFVYKLMTIIDDNRRHATPDCLRIVKICGRIAKSVMRCEQYVEIFRNKGFKSSLSEASKTMSELESCTLFVGTDFGPKKTVRPLLSEILESFGQI</sequence>
<reference evidence="3" key="1">
    <citation type="submission" date="2020-05" db="EMBL/GenBank/DDBJ databases">
        <title>WGS assembly of Panicum virgatum.</title>
        <authorList>
            <person name="Lovell J.T."/>
            <person name="Jenkins J."/>
            <person name="Shu S."/>
            <person name="Juenger T.E."/>
            <person name="Schmutz J."/>
        </authorList>
    </citation>
    <scope>NUCLEOTIDE SEQUENCE</scope>
    <source>
        <strain evidence="3">AP13</strain>
    </source>
</reference>
<accession>A0A8T0QA79</accession>
<gene>
    <name evidence="3" type="ORF">PVAP13_7KG068500</name>
</gene>
<dbReference type="SUPFAM" id="SSF48371">
    <property type="entry name" value="ARM repeat"/>
    <property type="match status" value="1"/>
</dbReference>
<protein>
    <submittedName>
        <fullName evidence="3">Uncharacterized protein</fullName>
    </submittedName>
</protein>
<dbReference type="InterPro" id="IPR016024">
    <property type="entry name" value="ARM-type_fold"/>
</dbReference>
<evidence type="ECO:0000313" key="3">
    <source>
        <dbReference type="EMBL" id="KAG2570108.1"/>
    </source>
</evidence>
<dbReference type="EMBL" id="CM029049">
    <property type="protein sequence ID" value="KAG2570108.1"/>
    <property type="molecule type" value="Genomic_DNA"/>
</dbReference>
<keyword evidence="4" id="KW-1185">Reference proteome</keyword>
<feature type="region of interest" description="Disordered" evidence="1">
    <location>
        <begin position="255"/>
        <end position="286"/>
    </location>
</feature>
<evidence type="ECO:0000256" key="1">
    <source>
        <dbReference type="SAM" id="MobiDB-lite"/>
    </source>
</evidence>
<keyword evidence="2" id="KW-1133">Transmembrane helix</keyword>
<comment type="caution">
    <text evidence="3">The sequence shown here is derived from an EMBL/GenBank/DDBJ whole genome shotgun (WGS) entry which is preliminary data.</text>
</comment>
<evidence type="ECO:0000313" key="4">
    <source>
        <dbReference type="Proteomes" id="UP000823388"/>
    </source>
</evidence>
<keyword evidence="2" id="KW-0812">Transmembrane</keyword>